<dbReference type="PANTHER" id="PTHR15672">
    <property type="entry name" value="CAMP-REGULATED PHOSPHOPROTEIN 21 RELATED R3H DOMAIN CONTAINING PROTEIN"/>
    <property type="match status" value="1"/>
</dbReference>
<evidence type="ECO:0000313" key="6">
    <source>
        <dbReference type="Proteomes" id="UP001188597"/>
    </source>
</evidence>
<evidence type="ECO:0000256" key="2">
    <source>
        <dbReference type="SAM" id="MobiDB-lite"/>
    </source>
</evidence>
<feature type="compositionally biased region" description="Polar residues" evidence="2">
    <location>
        <begin position="179"/>
        <end position="204"/>
    </location>
</feature>
<dbReference type="SMART" id="SM00393">
    <property type="entry name" value="R3H"/>
    <property type="match status" value="1"/>
</dbReference>
<reference evidence="5" key="1">
    <citation type="submission" date="2022-12" db="EMBL/GenBank/DDBJ databases">
        <title>Draft genome assemblies for two species of Escallonia (Escalloniales).</title>
        <authorList>
            <person name="Chanderbali A."/>
            <person name="Dervinis C."/>
            <person name="Anghel I."/>
            <person name="Soltis D."/>
            <person name="Soltis P."/>
            <person name="Zapata F."/>
        </authorList>
    </citation>
    <scope>NUCLEOTIDE SEQUENCE</scope>
    <source>
        <strain evidence="5">UCBG64.0493</strain>
        <tissue evidence="5">Leaf</tissue>
    </source>
</reference>
<dbReference type="GO" id="GO:0003676">
    <property type="term" value="F:nucleic acid binding"/>
    <property type="evidence" value="ECO:0007669"/>
    <property type="project" value="UniProtKB-UniRule"/>
</dbReference>
<dbReference type="InterPro" id="IPR001374">
    <property type="entry name" value="R3H_dom"/>
</dbReference>
<dbReference type="Pfam" id="PF01424">
    <property type="entry name" value="R3H"/>
    <property type="match status" value="1"/>
</dbReference>
<evidence type="ECO:0000313" key="5">
    <source>
        <dbReference type="EMBL" id="KAK3003227.1"/>
    </source>
</evidence>
<feature type="compositionally biased region" description="Basic and acidic residues" evidence="2">
    <location>
        <begin position="154"/>
        <end position="174"/>
    </location>
</feature>
<dbReference type="EMBL" id="JAVXUP010002451">
    <property type="protein sequence ID" value="KAK3003227.1"/>
    <property type="molecule type" value="Genomic_DNA"/>
</dbReference>
<dbReference type="CDD" id="cd02642">
    <property type="entry name" value="R3H_encore_like"/>
    <property type="match status" value="1"/>
</dbReference>
<evidence type="ECO:0000259" key="4">
    <source>
        <dbReference type="PROSITE" id="PS51673"/>
    </source>
</evidence>
<accession>A0AA89AIE7</accession>
<dbReference type="PROSITE" id="PS51673">
    <property type="entry name" value="SUZ"/>
    <property type="match status" value="1"/>
</dbReference>
<feature type="domain" description="R3H" evidence="3">
    <location>
        <begin position="44"/>
        <end position="111"/>
    </location>
</feature>
<dbReference type="PANTHER" id="PTHR15672:SF15">
    <property type="entry name" value="SINGLE-STRANDED NUCLEIC ACID BINDING R3H PROTEIN"/>
    <property type="match status" value="1"/>
</dbReference>
<feature type="region of interest" description="Disordered" evidence="2">
    <location>
        <begin position="140"/>
        <end position="210"/>
    </location>
</feature>
<dbReference type="InterPro" id="IPR024771">
    <property type="entry name" value="SUZ"/>
</dbReference>
<keyword evidence="1" id="KW-0597">Phosphoprotein</keyword>
<dbReference type="PROSITE" id="PS51061">
    <property type="entry name" value="R3H"/>
    <property type="match status" value="1"/>
</dbReference>
<dbReference type="Gene3D" id="3.30.1370.50">
    <property type="entry name" value="R3H-like domain"/>
    <property type="match status" value="1"/>
</dbReference>
<comment type="caution">
    <text evidence="5">The sequence shown here is derived from an EMBL/GenBank/DDBJ whole genome shotgun (WGS) entry which is preliminary data.</text>
</comment>
<dbReference type="AlphaFoldDB" id="A0AA89AIE7"/>
<dbReference type="InterPro" id="IPR051937">
    <property type="entry name" value="R3H_domain_containing"/>
</dbReference>
<keyword evidence="6" id="KW-1185">Reference proteome</keyword>
<protein>
    <recommendedName>
        <fullName evidence="7">Single-stranded nucleic acid binding R3H protein</fullName>
    </recommendedName>
</protein>
<dbReference type="InterPro" id="IPR036867">
    <property type="entry name" value="R3H_dom_sf"/>
</dbReference>
<evidence type="ECO:0008006" key="7">
    <source>
        <dbReference type="Google" id="ProtNLM"/>
    </source>
</evidence>
<evidence type="ECO:0000256" key="1">
    <source>
        <dbReference type="ARBA" id="ARBA00022553"/>
    </source>
</evidence>
<proteinExistence type="predicted"/>
<organism evidence="5 6">
    <name type="scientific">Escallonia herrerae</name>
    <dbReference type="NCBI Taxonomy" id="1293975"/>
    <lineage>
        <taxon>Eukaryota</taxon>
        <taxon>Viridiplantae</taxon>
        <taxon>Streptophyta</taxon>
        <taxon>Embryophyta</taxon>
        <taxon>Tracheophyta</taxon>
        <taxon>Spermatophyta</taxon>
        <taxon>Magnoliopsida</taxon>
        <taxon>eudicotyledons</taxon>
        <taxon>Gunneridae</taxon>
        <taxon>Pentapetalae</taxon>
        <taxon>asterids</taxon>
        <taxon>campanulids</taxon>
        <taxon>Escalloniales</taxon>
        <taxon>Escalloniaceae</taxon>
        <taxon>Escallonia</taxon>
    </lineage>
</organism>
<evidence type="ECO:0000259" key="3">
    <source>
        <dbReference type="PROSITE" id="PS51061"/>
    </source>
</evidence>
<dbReference type="Pfam" id="PF12752">
    <property type="entry name" value="SUZ"/>
    <property type="match status" value="1"/>
</dbReference>
<gene>
    <name evidence="5" type="ORF">RJ639_019779</name>
</gene>
<dbReference type="Proteomes" id="UP001188597">
    <property type="component" value="Unassembled WGS sequence"/>
</dbReference>
<sequence length="402" mass="45438">MDPTSPPPSIAAAACGGDVVKEGQATAATVDPFLVEVLQNPRHRLTILRMELDIQKFLQSSDHQQFEFQHFPTSYLRLAAHRVAQHYGLQTMVQDNFLDGQGTKIVVRKMAESRIPDVCFSDIPVKQSENDKHEQIKIVIKPRPNNGSSNGISELKRSSARTVEERKEEYDRARARIFSSPSSPGTEDTSSRAPSDGKNLSFSGDENEGLRNSMMDLEHQLSSRDGGSSRIAILRDREKDRFDPDYDRSYDRYVKNIPIGQSFGYMPYNVQKFQPPYVHYDSAVHQLGQMPRTQSSLTYRSPAVSPFCAVGLNETSRDAVYMQWPSHAMMYAHSYDQFRHGVFQDNVLRITLLSLLEFASQSSSPKCWLSTHKVTDERLTEANKFDSKKPKAMDVAVEGFTT</sequence>
<feature type="domain" description="SUZ" evidence="4">
    <location>
        <begin position="114"/>
        <end position="182"/>
    </location>
</feature>
<dbReference type="SUPFAM" id="SSF82708">
    <property type="entry name" value="R3H domain"/>
    <property type="match status" value="1"/>
</dbReference>
<name>A0AA89AIE7_9ASTE</name>